<dbReference type="RefSeq" id="WP_093009060.1">
    <property type="nucleotide sequence ID" value="NZ_FOXV01000001.1"/>
</dbReference>
<dbReference type="AlphaFoldDB" id="A0A1I5V6Y3"/>
<dbReference type="Proteomes" id="UP000243106">
    <property type="component" value="Unassembled WGS sequence"/>
</dbReference>
<gene>
    <name evidence="2" type="ORF">SAMN05421853_101360</name>
</gene>
<evidence type="ECO:0008006" key="4">
    <source>
        <dbReference type="Google" id="ProtNLM"/>
    </source>
</evidence>
<evidence type="ECO:0000313" key="2">
    <source>
        <dbReference type="EMBL" id="SFQ03107.1"/>
    </source>
</evidence>
<accession>A0A1I5V6Y3</accession>
<proteinExistence type="predicted"/>
<feature type="chain" id="PRO_5017309267" description="DUF995 domain-containing protein" evidence="1">
    <location>
        <begin position="25"/>
        <end position="122"/>
    </location>
</feature>
<evidence type="ECO:0000256" key="1">
    <source>
        <dbReference type="SAM" id="SignalP"/>
    </source>
</evidence>
<feature type="signal peptide" evidence="1">
    <location>
        <begin position="1"/>
        <end position="24"/>
    </location>
</feature>
<sequence>MTFKIRSAAIAAVLTFGMAQTALADPNWLPITSESEFMRAVAGKELEDRRGNKLRVRTDGTYVAITKGREASGEWRWSGDTLCREAPGDVGSGCQKWEVAGDWVRILPQSGGAERAHRYRFK</sequence>
<keyword evidence="3" id="KW-1185">Reference proteome</keyword>
<dbReference type="EMBL" id="FOXV01000001">
    <property type="protein sequence ID" value="SFQ03107.1"/>
    <property type="molecule type" value="Genomic_DNA"/>
</dbReference>
<reference evidence="3" key="1">
    <citation type="submission" date="2016-10" db="EMBL/GenBank/DDBJ databases">
        <authorList>
            <person name="Varghese N."/>
            <person name="Submissions S."/>
        </authorList>
    </citation>
    <scope>NUCLEOTIDE SEQUENCE [LARGE SCALE GENOMIC DNA]</scope>
    <source>
        <strain evidence="3">JCM 10271</strain>
    </source>
</reference>
<protein>
    <recommendedName>
        <fullName evidence="4">DUF995 domain-containing protein</fullName>
    </recommendedName>
</protein>
<evidence type="ECO:0000313" key="3">
    <source>
        <dbReference type="Proteomes" id="UP000243106"/>
    </source>
</evidence>
<name>A0A1I5V6Y3_9RHOB</name>
<keyword evidence="1" id="KW-0732">Signal</keyword>
<dbReference type="STRING" id="93684.SAMN05421853_101360"/>
<organism evidence="2 3">
    <name type="scientific">Roseivivax halotolerans</name>
    <dbReference type="NCBI Taxonomy" id="93684"/>
    <lineage>
        <taxon>Bacteria</taxon>
        <taxon>Pseudomonadati</taxon>
        <taxon>Pseudomonadota</taxon>
        <taxon>Alphaproteobacteria</taxon>
        <taxon>Rhodobacterales</taxon>
        <taxon>Roseobacteraceae</taxon>
        <taxon>Roseivivax</taxon>
    </lineage>
</organism>